<evidence type="ECO:0000256" key="2">
    <source>
        <dbReference type="ARBA" id="ARBA00022723"/>
    </source>
</evidence>
<keyword evidence="8" id="KW-0496">Mitochondrion</keyword>
<feature type="region of interest" description="Disordered" evidence="5">
    <location>
        <begin position="82"/>
        <end position="125"/>
    </location>
</feature>
<dbReference type="SUPFAM" id="SSF55856">
    <property type="entry name" value="Cytochrome b5-like heme/steroid binding domain"/>
    <property type="match status" value="2"/>
</dbReference>
<keyword evidence="9" id="KW-1185">Reference proteome</keyword>
<keyword evidence="2 4" id="KW-0479">Metal-binding</keyword>
<evidence type="ECO:0000259" key="6">
    <source>
        <dbReference type="PROSITE" id="PS50255"/>
    </source>
</evidence>
<evidence type="ECO:0000256" key="4">
    <source>
        <dbReference type="RuleBase" id="RU362121"/>
    </source>
</evidence>
<dbReference type="PROSITE" id="PS00191">
    <property type="entry name" value="CYTOCHROME_B5_1"/>
    <property type="match status" value="1"/>
</dbReference>
<dbReference type="SMART" id="SM01117">
    <property type="entry name" value="Cyt-b5"/>
    <property type="match status" value="2"/>
</dbReference>
<evidence type="ECO:0000256" key="1">
    <source>
        <dbReference type="ARBA" id="ARBA00022617"/>
    </source>
</evidence>
<evidence type="ECO:0000256" key="3">
    <source>
        <dbReference type="ARBA" id="ARBA00023004"/>
    </source>
</evidence>
<evidence type="ECO:0000313" key="8">
    <source>
        <dbReference type="EMBL" id="SPQ95339.1"/>
    </source>
</evidence>
<dbReference type="Proteomes" id="UP000290189">
    <property type="component" value="Unassembled WGS sequence"/>
</dbReference>
<gene>
    <name evidence="7" type="ORF">PBRA_005279</name>
    <name evidence="8" type="ORF">PLBR_LOCUS2554</name>
</gene>
<evidence type="ECO:0000313" key="10">
    <source>
        <dbReference type="Proteomes" id="UP000290189"/>
    </source>
</evidence>
<dbReference type="STRING" id="37360.A0A0G4IND1"/>
<dbReference type="InterPro" id="IPR051872">
    <property type="entry name" value="Cytochrome_b5/Flavoprotein_Rdt"/>
</dbReference>
<accession>A0A0G4IND1</accession>
<dbReference type="OrthoDB" id="432299at2759"/>
<reference evidence="8 10" key="2">
    <citation type="submission" date="2018-03" db="EMBL/GenBank/DDBJ databases">
        <authorList>
            <person name="Fogelqvist J."/>
        </authorList>
    </citation>
    <scope>NUCLEOTIDE SEQUENCE [LARGE SCALE GENOMIC DNA]</scope>
</reference>
<evidence type="ECO:0000313" key="9">
    <source>
        <dbReference type="Proteomes" id="UP000039324"/>
    </source>
</evidence>
<dbReference type="PANTHER" id="PTHR46237">
    <property type="entry name" value="CYTOCHROME B5 REDUCTASE 4 FAMILY MEMBER"/>
    <property type="match status" value="1"/>
</dbReference>
<protein>
    <recommendedName>
        <fullName evidence="6">Cytochrome b5 heme-binding domain-containing protein</fullName>
    </recommendedName>
</protein>
<dbReference type="GO" id="GO:0004128">
    <property type="term" value="F:cytochrome-b5 reductase activity, acting on NAD(P)H"/>
    <property type="evidence" value="ECO:0007669"/>
    <property type="project" value="TreeGrafter"/>
</dbReference>
<feature type="domain" description="Cytochrome b5 heme-binding" evidence="6">
    <location>
        <begin position="163"/>
        <end position="239"/>
    </location>
</feature>
<dbReference type="OMA" id="RNDAWIV"/>
<feature type="domain" description="Cytochrome b5 heme-binding" evidence="6">
    <location>
        <begin position="16"/>
        <end position="77"/>
    </location>
</feature>
<dbReference type="Proteomes" id="UP000039324">
    <property type="component" value="Unassembled WGS sequence"/>
</dbReference>
<dbReference type="AlphaFoldDB" id="A0A0G4IND1"/>
<organism evidence="7 9">
    <name type="scientific">Plasmodiophora brassicae</name>
    <name type="common">Clubroot disease agent</name>
    <dbReference type="NCBI Taxonomy" id="37360"/>
    <lineage>
        <taxon>Eukaryota</taxon>
        <taxon>Sar</taxon>
        <taxon>Rhizaria</taxon>
        <taxon>Endomyxa</taxon>
        <taxon>Phytomyxea</taxon>
        <taxon>Plasmodiophorida</taxon>
        <taxon>Plasmodiophoridae</taxon>
        <taxon>Plasmodiophora</taxon>
    </lineage>
</organism>
<name>A0A0G4IND1_PLABS</name>
<sequence>MAARRLITDAELRQRKDDVWVAIHGKVYDLGRFEDHPGGMEILRYEAGKDATAQFEDIGHTRRARQDMDKYYVGEYAAVGSRSTVPSGHSPPPPVPSFLTSPPPPVSSSLTSSPPPMPSFPTSPAARPALKGEITGVQKVPLAPGHSAMDWVRVTSAMPTPNRTRYTMAQVAQHCTRNDAWIVLHGLVYDVTRYVDFHPGGPSEIMRGVGRDATQLFDATHPWVNVNFLLQKCCMGQLDIA</sequence>
<comment type="similarity">
    <text evidence="4">Belongs to the cytochrome b5 family.</text>
</comment>
<proteinExistence type="inferred from homology"/>
<dbReference type="EMBL" id="CDSF01000076">
    <property type="protein sequence ID" value="CEO96675.1"/>
    <property type="molecule type" value="Genomic_DNA"/>
</dbReference>
<evidence type="ECO:0000313" key="7">
    <source>
        <dbReference type="EMBL" id="CEO96675.1"/>
    </source>
</evidence>
<reference evidence="7 9" key="1">
    <citation type="submission" date="2015-02" db="EMBL/GenBank/DDBJ databases">
        <authorList>
            <person name="Chooi Y.-H."/>
        </authorList>
    </citation>
    <scope>NUCLEOTIDE SEQUENCE [LARGE SCALE GENOMIC DNA]</scope>
    <source>
        <strain evidence="7">E3</strain>
    </source>
</reference>
<dbReference type="PROSITE" id="PS50255">
    <property type="entry name" value="CYTOCHROME_B5_2"/>
    <property type="match status" value="2"/>
</dbReference>
<keyword evidence="1 4" id="KW-0349">Heme</keyword>
<dbReference type="GO" id="GO:0005737">
    <property type="term" value="C:cytoplasm"/>
    <property type="evidence" value="ECO:0007669"/>
    <property type="project" value="TreeGrafter"/>
</dbReference>
<keyword evidence="3 4" id="KW-0408">Iron</keyword>
<dbReference type="PRINTS" id="PR00363">
    <property type="entry name" value="CYTOCHROMEB5"/>
</dbReference>
<dbReference type="InterPro" id="IPR018506">
    <property type="entry name" value="Cyt_B5_heme-BS"/>
</dbReference>
<evidence type="ECO:0000256" key="5">
    <source>
        <dbReference type="SAM" id="MobiDB-lite"/>
    </source>
</evidence>
<dbReference type="EMBL" id="OVEO01000004">
    <property type="protein sequence ID" value="SPQ95339.1"/>
    <property type="molecule type" value="Genomic_DNA"/>
</dbReference>
<dbReference type="Pfam" id="PF00173">
    <property type="entry name" value="Cyt-b5"/>
    <property type="match status" value="2"/>
</dbReference>
<dbReference type="InterPro" id="IPR001199">
    <property type="entry name" value="Cyt_B5-like_heme/steroid-bd"/>
</dbReference>
<dbReference type="InterPro" id="IPR036400">
    <property type="entry name" value="Cyt_B5-like_heme/steroid_sf"/>
</dbReference>
<geneLocation type="mitochondrion" evidence="8"/>
<feature type="compositionally biased region" description="Pro residues" evidence="5">
    <location>
        <begin position="89"/>
        <end position="106"/>
    </location>
</feature>
<dbReference type="PANTHER" id="PTHR46237:SF1">
    <property type="entry name" value="CYTOCHROME B5 REDUCTASE 4"/>
    <property type="match status" value="1"/>
</dbReference>
<dbReference type="GO" id="GO:0046872">
    <property type="term" value="F:metal ion binding"/>
    <property type="evidence" value="ECO:0007669"/>
    <property type="project" value="UniProtKB-UniRule"/>
</dbReference>
<dbReference type="Gene3D" id="3.10.120.10">
    <property type="entry name" value="Cytochrome b5-like heme/steroid binding domain"/>
    <property type="match status" value="2"/>
</dbReference>
<dbReference type="GO" id="GO:0020037">
    <property type="term" value="F:heme binding"/>
    <property type="evidence" value="ECO:0007669"/>
    <property type="project" value="UniProtKB-UniRule"/>
</dbReference>